<dbReference type="Proteomes" id="UP000199662">
    <property type="component" value="Unassembled WGS sequence"/>
</dbReference>
<keyword evidence="3 5" id="KW-1133">Transmembrane helix</keyword>
<feature type="transmembrane region" description="Helical" evidence="5">
    <location>
        <begin position="173"/>
        <end position="191"/>
    </location>
</feature>
<dbReference type="PANTHER" id="PTHR43359">
    <property type="entry name" value="FORMATE HYDROGENLYASE SUBUNIT 4"/>
    <property type="match status" value="1"/>
</dbReference>
<dbReference type="GO" id="GO:0005886">
    <property type="term" value="C:plasma membrane"/>
    <property type="evidence" value="ECO:0007669"/>
    <property type="project" value="TreeGrafter"/>
</dbReference>
<keyword evidence="7" id="KW-1185">Reference proteome</keyword>
<proteinExistence type="predicted"/>
<dbReference type="PANTHER" id="PTHR43359:SF1">
    <property type="entry name" value="FORMATE HYDROGENLYASE SUBUNIT 4-RELATED"/>
    <property type="match status" value="1"/>
</dbReference>
<evidence type="ECO:0000256" key="5">
    <source>
        <dbReference type="SAM" id="Phobius"/>
    </source>
</evidence>
<feature type="transmembrane region" description="Helical" evidence="5">
    <location>
        <begin position="99"/>
        <end position="121"/>
    </location>
</feature>
<sequence length="313" mass="34808">MIEKIVYMVCQVLLVLFVAPLVEGIIKKVKARLQNRIGADLVQPYRDLFKYLRKDAVLAKEASWLTRTTPYLVFAVVLGSVSLLPMAALYSPLTFTGDIILLVYLFAVVRFFLAITALDSGSAFGGMGSSREMIMSAICEAALLLAVIAVLMQVGTTNLGVIVESLLTGGRDLFNYAYWLSFVAFLLVVIVETGRIPYDNPDTHLELTMIHEAMLLEYSGRYWGLLHWALLVKQILVFTLFIDLFIPWGIAKEFTGLAIFEGSIFYLLKVILLGILLAVIETLYAKMRLFKVPKLLVVSMALSVLAIVLQIAV</sequence>
<dbReference type="Pfam" id="PF00146">
    <property type="entry name" value="NADHdh"/>
    <property type="match status" value="1"/>
</dbReference>
<gene>
    <name evidence="6" type="ORF">SAMN05660742_11048</name>
</gene>
<name>A0A1H6ZZZ7_9FIRM</name>
<protein>
    <submittedName>
        <fullName evidence="6">Formate hydrogenlyase subunit 4</fullName>
    </submittedName>
</protein>
<dbReference type="GO" id="GO:0016829">
    <property type="term" value="F:lyase activity"/>
    <property type="evidence" value="ECO:0007669"/>
    <property type="project" value="UniProtKB-KW"/>
</dbReference>
<evidence type="ECO:0000256" key="2">
    <source>
        <dbReference type="ARBA" id="ARBA00022692"/>
    </source>
</evidence>
<keyword evidence="6" id="KW-0456">Lyase</keyword>
<evidence type="ECO:0000313" key="7">
    <source>
        <dbReference type="Proteomes" id="UP000199662"/>
    </source>
</evidence>
<evidence type="ECO:0000256" key="1">
    <source>
        <dbReference type="ARBA" id="ARBA00004141"/>
    </source>
</evidence>
<feature type="transmembrane region" description="Helical" evidence="5">
    <location>
        <begin position="295"/>
        <end position="312"/>
    </location>
</feature>
<evidence type="ECO:0000256" key="4">
    <source>
        <dbReference type="ARBA" id="ARBA00023136"/>
    </source>
</evidence>
<feature type="transmembrane region" description="Helical" evidence="5">
    <location>
        <begin position="6"/>
        <end position="26"/>
    </location>
</feature>
<evidence type="ECO:0000313" key="6">
    <source>
        <dbReference type="EMBL" id="SEJ55150.1"/>
    </source>
</evidence>
<dbReference type="InterPro" id="IPR052561">
    <property type="entry name" value="ComplexI_Subunit1"/>
</dbReference>
<keyword evidence="4 5" id="KW-0472">Membrane</keyword>
<feature type="transmembrane region" description="Helical" evidence="5">
    <location>
        <begin position="71"/>
        <end position="93"/>
    </location>
</feature>
<feature type="transmembrane region" description="Helical" evidence="5">
    <location>
        <begin position="263"/>
        <end position="283"/>
    </location>
</feature>
<dbReference type="RefSeq" id="WP_091831638.1">
    <property type="nucleotide sequence ID" value="NZ_FNZK01000010.1"/>
</dbReference>
<comment type="subcellular location">
    <subcellularLocation>
        <location evidence="1">Membrane</location>
        <topology evidence="1">Multi-pass membrane protein</topology>
    </subcellularLocation>
</comment>
<organism evidence="6 7">
    <name type="scientific">Propionispira arboris</name>
    <dbReference type="NCBI Taxonomy" id="84035"/>
    <lineage>
        <taxon>Bacteria</taxon>
        <taxon>Bacillati</taxon>
        <taxon>Bacillota</taxon>
        <taxon>Negativicutes</taxon>
        <taxon>Selenomonadales</taxon>
        <taxon>Selenomonadaceae</taxon>
        <taxon>Propionispira</taxon>
    </lineage>
</organism>
<feature type="transmembrane region" description="Helical" evidence="5">
    <location>
        <begin position="133"/>
        <end position="153"/>
    </location>
</feature>
<dbReference type="AlphaFoldDB" id="A0A1H6ZZZ7"/>
<feature type="transmembrane region" description="Helical" evidence="5">
    <location>
        <begin position="225"/>
        <end position="251"/>
    </location>
</feature>
<dbReference type="InterPro" id="IPR001694">
    <property type="entry name" value="NADH_UbQ_OxRdtase_su1/FPO"/>
</dbReference>
<evidence type="ECO:0000256" key="3">
    <source>
        <dbReference type="ARBA" id="ARBA00022989"/>
    </source>
</evidence>
<reference evidence="6 7" key="1">
    <citation type="submission" date="2016-10" db="EMBL/GenBank/DDBJ databases">
        <authorList>
            <person name="de Groot N.N."/>
        </authorList>
    </citation>
    <scope>NUCLEOTIDE SEQUENCE [LARGE SCALE GENOMIC DNA]</scope>
    <source>
        <strain evidence="6 7">DSM 2179</strain>
    </source>
</reference>
<keyword evidence="2 5" id="KW-0812">Transmembrane</keyword>
<accession>A0A1H6ZZZ7</accession>
<dbReference type="STRING" id="84035.SAMN05660742_11048"/>
<dbReference type="EMBL" id="FNZK01000010">
    <property type="protein sequence ID" value="SEJ55150.1"/>
    <property type="molecule type" value="Genomic_DNA"/>
</dbReference>